<evidence type="ECO:0000256" key="1">
    <source>
        <dbReference type="SAM" id="SignalP"/>
    </source>
</evidence>
<reference evidence="2" key="1">
    <citation type="submission" date="2021-05" db="EMBL/GenBank/DDBJ databases">
        <authorList>
            <person name="Alioto T."/>
            <person name="Alioto T."/>
            <person name="Gomez Garrido J."/>
        </authorList>
    </citation>
    <scope>NUCLEOTIDE SEQUENCE</scope>
</reference>
<sequence>MFKLAVFAVVCLAVVGTVLSSPAYTTKYDNVNLDASRYQFFHLGEFYRKIKLSKKTTKKKLCESSLLFYSIHPNVDISLHPILKHRIITWSRRLIHILCKNSKEVRGVFLNVSTRD</sequence>
<proteinExistence type="predicted"/>
<name>A0A8D8VXJ6_9HEMI</name>
<evidence type="ECO:0000313" key="2">
    <source>
        <dbReference type="EMBL" id="CAG6638238.1"/>
    </source>
</evidence>
<dbReference type="AlphaFoldDB" id="A0A8D8VXJ6"/>
<dbReference type="EMBL" id="HBUF01101733">
    <property type="protein sequence ID" value="CAG6638238.1"/>
    <property type="molecule type" value="Transcribed_RNA"/>
</dbReference>
<protein>
    <submittedName>
        <fullName evidence="2">Uncharacterized protein</fullName>
    </submittedName>
</protein>
<accession>A0A8D8VXJ6</accession>
<organism evidence="2">
    <name type="scientific">Cacopsylla melanoneura</name>
    <dbReference type="NCBI Taxonomy" id="428564"/>
    <lineage>
        <taxon>Eukaryota</taxon>
        <taxon>Metazoa</taxon>
        <taxon>Ecdysozoa</taxon>
        <taxon>Arthropoda</taxon>
        <taxon>Hexapoda</taxon>
        <taxon>Insecta</taxon>
        <taxon>Pterygota</taxon>
        <taxon>Neoptera</taxon>
        <taxon>Paraneoptera</taxon>
        <taxon>Hemiptera</taxon>
        <taxon>Sternorrhyncha</taxon>
        <taxon>Psylloidea</taxon>
        <taxon>Psyllidae</taxon>
        <taxon>Psyllinae</taxon>
        <taxon>Cacopsylla</taxon>
    </lineage>
</organism>
<feature type="chain" id="PRO_5034894929" evidence="1">
    <location>
        <begin position="21"/>
        <end position="116"/>
    </location>
</feature>
<keyword evidence="1" id="KW-0732">Signal</keyword>
<feature type="signal peptide" evidence="1">
    <location>
        <begin position="1"/>
        <end position="20"/>
    </location>
</feature>